<reference evidence="3" key="2">
    <citation type="submission" date="2025-08" db="UniProtKB">
        <authorList>
            <consortium name="Ensembl"/>
        </authorList>
    </citation>
    <scope>IDENTIFICATION</scope>
    <source>
        <strain evidence="3">Boxer</strain>
    </source>
</reference>
<dbReference type="GeneTree" id="ENSGT00940000153123"/>
<feature type="region of interest" description="Disordered" evidence="2">
    <location>
        <begin position="1274"/>
        <end position="1301"/>
    </location>
</feature>
<accession>A0A8I3PLM9</accession>
<feature type="region of interest" description="Disordered" evidence="2">
    <location>
        <begin position="1475"/>
        <end position="1497"/>
    </location>
</feature>
<feature type="compositionally biased region" description="Basic and acidic residues" evidence="2">
    <location>
        <begin position="1289"/>
        <end position="1298"/>
    </location>
</feature>
<feature type="compositionally biased region" description="Polar residues" evidence="2">
    <location>
        <begin position="1277"/>
        <end position="1288"/>
    </location>
</feature>
<keyword evidence="1" id="KW-0175">Coiled coil</keyword>
<feature type="compositionally biased region" description="Polar residues" evidence="2">
    <location>
        <begin position="872"/>
        <end position="887"/>
    </location>
</feature>
<name>A0A8I3PLM9_CANLF</name>
<feature type="compositionally biased region" description="Polar residues" evidence="2">
    <location>
        <begin position="423"/>
        <end position="438"/>
    </location>
</feature>
<feature type="region of interest" description="Disordered" evidence="2">
    <location>
        <begin position="391"/>
        <end position="455"/>
    </location>
</feature>
<dbReference type="PANTHER" id="PTHR21553">
    <property type="entry name" value="ALMS1-RELATED"/>
    <property type="match status" value="1"/>
</dbReference>
<proteinExistence type="predicted"/>
<reference evidence="3" key="3">
    <citation type="submission" date="2025-09" db="UniProtKB">
        <authorList>
            <consortium name="Ensembl"/>
        </authorList>
    </citation>
    <scope>IDENTIFICATION</scope>
    <source>
        <strain evidence="3">Boxer</strain>
    </source>
</reference>
<feature type="coiled-coil region" evidence="1">
    <location>
        <begin position="492"/>
        <end position="531"/>
    </location>
</feature>
<feature type="compositionally biased region" description="Polar residues" evidence="2">
    <location>
        <begin position="1646"/>
        <end position="1657"/>
    </location>
</feature>
<feature type="region of interest" description="Disordered" evidence="2">
    <location>
        <begin position="1142"/>
        <end position="1187"/>
    </location>
</feature>
<dbReference type="Ensembl" id="ENSCAFT00845038170.1">
    <property type="protein sequence ID" value="ENSCAFP00845029896.1"/>
    <property type="gene ID" value="ENSCAFG00845021425.1"/>
</dbReference>
<dbReference type="Proteomes" id="UP000805418">
    <property type="component" value="Chromosome 21"/>
</dbReference>
<feature type="compositionally biased region" description="Polar residues" evidence="2">
    <location>
        <begin position="1427"/>
        <end position="1443"/>
    </location>
</feature>
<evidence type="ECO:0000256" key="1">
    <source>
        <dbReference type="SAM" id="Coils"/>
    </source>
</evidence>
<feature type="region of interest" description="Disordered" evidence="2">
    <location>
        <begin position="1643"/>
        <end position="1673"/>
    </location>
</feature>
<feature type="compositionally biased region" description="Polar residues" evidence="2">
    <location>
        <begin position="851"/>
        <end position="860"/>
    </location>
</feature>
<feature type="region of interest" description="Disordered" evidence="2">
    <location>
        <begin position="840"/>
        <end position="860"/>
    </location>
</feature>
<feature type="region of interest" description="Disordered" evidence="2">
    <location>
        <begin position="872"/>
        <end position="901"/>
    </location>
</feature>
<feature type="compositionally biased region" description="Polar residues" evidence="2">
    <location>
        <begin position="1400"/>
        <end position="1410"/>
    </location>
</feature>
<gene>
    <name evidence="3" type="primary">CEP295</name>
</gene>
<feature type="compositionally biased region" description="Basic and acidic residues" evidence="2">
    <location>
        <begin position="600"/>
        <end position="617"/>
    </location>
</feature>
<feature type="coiled-coil region" evidence="1">
    <location>
        <begin position="112"/>
        <end position="142"/>
    </location>
</feature>
<keyword evidence="4" id="KW-1185">Reference proteome</keyword>
<evidence type="ECO:0000313" key="4">
    <source>
        <dbReference type="Proteomes" id="UP000805418"/>
    </source>
</evidence>
<feature type="region of interest" description="Disordered" evidence="2">
    <location>
        <begin position="207"/>
        <end position="228"/>
    </location>
</feature>
<evidence type="ECO:0000313" key="3">
    <source>
        <dbReference type="Ensembl" id="ENSCAFP00845029896.1"/>
    </source>
</evidence>
<sequence>MKRKVVNAGKLRLSPNEEAHVLKEDYERRRKLRLLQVREQERDIALQIREDIKQRRSQQLTRLAEELRTEWKESQTQKIKNLERLYLASLRTMGEGHQQAKENEPDLNALARRAAERKRKAEMRHKEALKLQKNKKEELMKQKTWHIAARKEALIVEKKRSAKITSLPPPPPSLFENIDLKTTSNVKTGSSTYHHLCTFVNREMDTKQPDPHLAAEEEAKRREEWQKQVAQERMEQHEKAHTRGFQAMKKIHLAQTQEKLMKELQRLQQEDLAHRRQNVAQMPPQLVELPYKRSEMKEDWQRELEFAFEDMYNADRMKGNLILRLEPEPLPTVTDQIQDEELDLSMEQEKLGETEIPLAVKTHQVPSKILFKKLLNKIRSQKSLWTIKSMSEDESEVTTTVSETESKAPTVESGATFGEERTLSSVQEQVAESDTLTVDSGPLTSEEKPLSMDTDSEREQVQPIPAVAQSSILLHPQEEAVRIRMAARQKQIMEIEEQKQKQLELLEQIEQQKLRLETDRFRAQLEEEKRRMQQTGVGYRKSHSYIDCRGIRTYEQFHRQSVETARKRLLEYQTMLKGKYPSVLATSSITDSLISVLPRKPERPTVTSEHWDQDQRPKLSPNKYQPIPSSQISELEPDYFQVPRQSLFPQRQAETTTDTLITSDVLAKQSLESQEQPKQSTVSVSHSVFSQMQDKSLPSSESIIAQQGNLKALQEQLDLQKEVLQSRLEAQEQLLLYKQKELEGQTGLSISLPVRSLDSFATLPSARAESGRIQASSPTWGDTAVPAGHLGVPQLPDRLLSFSQPVLSQQDNFTFLQGQLNTQRDSLQARREAQEVLHVHKQSELGRRIGSGQTEPPSLPSQVAQHLFTSLPSAGTHSGKIQEQYSSESEKGLLSSQSENQKSQDGSLSFLQHFLPLHDSLKLLQEQLTTQRDALQASHEPKTELLLHRQRDLGNGKSGQRSLLFSPVVAQRLVASQTPAKTEPRRIQNFYLSEKESVTPSSHPVTPAFQNVSHSFPQHNLPQQENLTLQEQSHMQRVMLGEQETQEFVHKQQHELEKIISPEQTGTSLSLSQVAESERCQEFMSVNSDGTVPLSHLKILRFQERLLGYSPHTRPLQDSLEGHQEWPDRVKAALHFSQNTQGNISSEQTDSSFGPQLGQPSFTSFPSAESGTTQEPLSTESDSKSHLQIPQLQDRLLRLSQLIQPQQDNLKALGERLATQREAIIQSRQEAQEELLLHKRKEGISPEQVGTSSFLPSVVQHSFASLRLSESGRIQEPCSTKSDNTASSRHSEIPRLTDRGLSQPVLPQRDYLIALQQEHLDPKGNALPCGKNTQKELVLPSQYKFEEELPSEHFIQPHHDDLKVLQQQLEIQRKTIRSRQEVQEELIMQRLSQLEKRVSSAPTGSSSLSQVALPVADSERIQKPLTARSNNTVPSSHPETPISQDRLSSLSQTVLPQQDILTAQLDLQREVIQSNEKSGEELSDRQTQLTESESSEHAIPSLFLPMERDHSFIPLPFAEVKSKNNCELYSSKSEHAAPSSNSGIPKFQDRLLCLSQPVLTQQDNIELQKQLDLQKKVLQYSQKAQEELLVQRQAALQQQIQKHQQTLKEFFKSSQISKPKAENDTETQKLREWLPQLQDLAEGDQGSISPASRSNSGELLDKQLGRRSSKPPVAKVKCGLDLNQHELSAIPEVESPASGRTSVLGKPDFYQDRDPLRVSISREQSLFGSPLDCDAFGCLYPIAQENICGDDPNEAVRVKETVAENHAVLSYAVEEEHTYLSPAVKPDNAETEEIYHEPLLSITISTGSFLSYENTDLSLTDPGSFSEHVDHREQESATGKEKETNILSSIVPSSQVIYQRQDSGEVHQPVLPALEKFTSGKTHMQQMMDKHINEANLMTEKTDLWAKIILNIDLDFPELEHTFPNLHRQLFKPLEPHPDFDISSSYSGISQDSRDFYQNSDSSCESHHAVLSSKSTVSFTALRRTSLNSSNISLNQFHILQHADLPVIFSIEARDSSQSMENHYSEIMQNKKKSVHFQLSVGNVQNSVFSSSDEVNVFLPLSQQHSTPCGSTSSECSIKTQPEGRKERLDFEELSERGIDTMLESRGFSGNKNEPHEVLNIKSHVEEIDCPYRTVEMGTSVQAPYSIQNEKYFENSTKAETPKIKNLSQVAQSELALSSGSLQSSIPVWETESGHGIMEEPELTLVSTSDISIAEMDFANLTLEEKEGNEAKSNSQVNFRAPFNMNTPHLYKTPPNITALPGSLQEAFLKRKKPFMERSSQRQKEIKNKFRVSENSQIKTVKEKPIGMFHTTSISSHKRM</sequence>
<feature type="region of interest" description="Disordered" evidence="2">
    <location>
        <begin position="600"/>
        <end position="621"/>
    </location>
</feature>
<reference evidence="3" key="1">
    <citation type="submission" date="2020-03" db="EMBL/GenBank/DDBJ databases">
        <title>Long-read based genome assembly of a Labrador retriever dog.</title>
        <authorList>
            <person name="Eory L."/>
            <person name="Zhang W."/>
            <person name="Schoenebeck J."/>
        </authorList>
    </citation>
    <scope>NUCLEOTIDE SEQUENCE [LARGE SCALE GENOMIC DNA]</scope>
    <source>
        <strain evidence="3">Labrador retriever</strain>
    </source>
</reference>
<feature type="compositionally biased region" description="Basic and acidic residues" evidence="2">
    <location>
        <begin position="445"/>
        <end position="455"/>
    </location>
</feature>
<organism evidence="3 4">
    <name type="scientific">Canis lupus familiaris</name>
    <name type="common">Dog</name>
    <name type="synonym">Canis familiaris</name>
    <dbReference type="NCBI Taxonomy" id="9615"/>
    <lineage>
        <taxon>Eukaryota</taxon>
        <taxon>Metazoa</taxon>
        <taxon>Chordata</taxon>
        <taxon>Craniata</taxon>
        <taxon>Vertebrata</taxon>
        <taxon>Euteleostomi</taxon>
        <taxon>Mammalia</taxon>
        <taxon>Eutheria</taxon>
        <taxon>Laurasiatheria</taxon>
        <taxon>Carnivora</taxon>
        <taxon>Caniformia</taxon>
        <taxon>Canidae</taxon>
        <taxon>Canis</taxon>
    </lineage>
</organism>
<dbReference type="OrthoDB" id="6359887at2759"/>
<protein>
    <submittedName>
        <fullName evidence="3">Centrosomal protein 295</fullName>
    </submittedName>
</protein>
<evidence type="ECO:0000256" key="2">
    <source>
        <dbReference type="SAM" id="MobiDB-lite"/>
    </source>
</evidence>
<feature type="region of interest" description="Disordered" evidence="2">
    <location>
        <begin position="1398"/>
        <end position="1443"/>
    </location>
</feature>
<dbReference type="PANTHER" id="PTHR21553:SF25">
    <property type="entry name" value="CENTROSOMAL PROTEIN OF 295 KDA"/>
    <property type="match status" value="1"/>
</dbReference>